<feature type="signal peptide" evidence="1">
    <location>
        <begin position="1"/>
        <end position="26"/>
    </location>
</feature>
<dbReference type="EMBL" id="CP001736">
    <property type="protein sequence ID" value="ADB36013.1"/>
    <property type="molecule type" value="Genomic_DNA"/>
</dbReference>
<dbReference type="RefSeq" id="WP_012924565.1">
    <property type="nucleotide sequence ID" value="NC_013729.1"/>
</dbReference>
<sequence length="483" mass="50291">MHSRFRRTGALVGTGAVIFGALAVVAGNQADAQQNAVTPLDQVIGDQLQGRAALSKLQPRLAELAERNGMAAQQLQRILATDKTSWLDKTGKLFFREPVATEAERAASTASPRWAKQPVASAVAAGPAFELHSKPGANRVIYLDFDGHTISGTAWNTNGKPATVNVTAYDTDGNTSNWSTAEQDVVRDVWARIAEDYAPFDVDVTTQAPPESAITRSGSTDLQYGTRVLIDPTTWYQSGCGCGGVAYVGVYDATSRHAYYQPALVFTKGVGTGAKNIAEAASHEAGHNIGLSHDGTASVGYYQGHGAWAPIMGVGYSKAISQWSKGEYTGANNKEDDFAVAGQNGLALRADDHGDTTAAATAVTVGATVQGVYANDSDVDVFQVGNLAAGQYTFSANAAARGADLDIKLQLLNSAGTVVATADPAAGQTNAATPTGLSASITQQVAAGTYYLRVENTGYASPLNTGYSTYGSRGAYSVRVTAG</sequence>
<accession>D2Q3Z1</accession>
<dbReference type="KEGG" id="kfl:Kfla_7025"/>
<dbReference type="GO" id="GO:0008237">
    <property type="term" value="F:metallopeptidase activity"/>
    <property type="evidence" value="ECO:0007669"/>
    <property type="project" value="InterPro"/>
</dbReference>
<dbReference type="eggNOG" id="COG3291">
    <property type="taxonomic scope" value="Bacteria"/>
</dbReference>
<dbReference type="Gene3D" id="2.60.120.380">
    <property type="match status" value="1"/>
</dbReference>
<keyword evidence="3" id="KW-1185">Reference proteome</keyword>
<evidence type="ECO:0000313" key="3">
    <source>
        <dbReference type="Proteomes" id="UP000007967"/>
    </source>
</evidence>
<dbReference type="InterPro" id="IPR024079">
    <property type="entry name" value="MetalloPept_cat_dom_sf"/>
</dbReference>
<name>D2Q3Z1_KRIFD</name>
<evidence type="ECO:0000313" key="2">
    <source>
        <dbReference type="EMBL" id="ADB36013.1"/>
    </source>
</evidence>
<dbReference type="Gene3D" id="3.40.390.10">
    <property type="entry name" value="Collagenase (Catalytic Domain)"/>
    <property type="match status" value="1"/>
</dbReference>
<dbReference type="STRING" id="479435.Kfla_7025"/>
<evidence type="ECO:0000256" key="1">
    <source>
        <dbReference type="SAM" id="SignalP"/>
    </source>
</evidence>
<dbReference type="OrthoDB" id="954626at2"/>
<keyword evidence="1" id="KW-0732">Signal</keyword>
<feature type="chain" id="PRO_5038740111" evidence="1">
    <location>
        <begin position="27"/>
        <end position="483"/>
    </location>
</feature>
<dbReference type="SUPFAM" id="SSF55486">
    <property type="entry name" value="Metalloproteases ('zincins'), catalytic domain"/>
    <property type="match status" value="1"/>
</dbReference>
<organism evidence="2 3">
    <name type="scientific">Kribbella flavida (strain DSM 17836 / JCM 10339 / NBRC 14399)</name>
    <dbReference type="NCBI Taxonomy" id="479435"/>
    <lineage>
        <taxon>Bacteria</taxon>
        <taxon>Bacillati</taxon>
        <taxon>Actinomycetota</taxon>
        <taxon>Actinomycetes</taxon>
        <taxon>Propionibacteriales</taxon>
        <taxon>Kribbellaceae</taxon>
        <taxon>Kribbella</taxon>
    </lineage>
</organism>
<dbReference type="HOGENOM" id="CLU_564729_0_0_11"/>
<proteinExistence type="predicted"/>
<reference evidence="3" key="1">
    <citation type="submission" date="2009-09" db="EMBL/GenBank/DDBJ databases">
        <title>The complete genome of Kribbella flavida DSM 17836.</title>
        <authorList>
            <consortium name="US DOE Joint Genome Institute (JGI-PGF)"/>
            <person name="Lucas S."/>
            <person name="Copeland A."/>
            <person name="Lapidus A."/>
            <person name="Glavina del Rio T."/>
            <person name="Dalin E."/>
            <person name="Tice H."/>
            <person name="Bruce D."/>
            <person name="Goodwin L."/>
            <person name="Pitluck S."/>
            <person name="Kyrpides N."/>
            <person name="Mavromatis K."/>
            <person name="Ivanova N."/>
            <person name="Saunders E."/>
            <person name="Brettin T."/>
            <person name="Detter J.C."/>
            <person name="Han C."/>
            <person name="Larimer F."/>
            <person name="Land M."/>
            <person name="Hauser L."/>
            <person name="Markowitz V."/>
            <person name="Cheng J.-F."/>
            <person name="Hugenholtz P."/>
            <person name="Woyke T."/>
            <person name="Wu D."/>
            <person name="Pukall R."/>
            <person name="Klenk H.-P."/>
            <person name="Eisen J.A."/>
        </authorList>
    </citation>
    <scope>NUCLEOTIDE SEQUENCE [LARGE SCALE GENOMIC DNA]</scope>
    <source>
        <strain evidence="3">DSM 17836 / JCM 10339 / NBRC 14399</strain>
    </source>
</reference>
<dbReference type="Proteomes" id="UP000007967">
    <property type="component" value="Chromosome"/>
</dbReference>
<dbReference type="Pfam" id="PF13582">
    <property type="entry name" value="Reprolysin_3"/>
    <property type="match status" value="1"/>
</dbReference>
<dbReference type="AlphaFoldDB" id="D2Q3Z1"/>
<reference evidence="2 3" key="2">
    <citation type="journal article" date="2010" name="Stand. Genomic Sci.">
        <title>Complete genome sequence of Kribbella flavida type strain (IFO 14399).</title>
        <authorList>
            <person name="Pukall R."/>
            <person name="Lapidus A."/>
            <person name="Glavina Del Rio T."/>
            <person name="Copeland A."/>
            <person name="Tice H."/>
            <person name="Cheng J.-F."/>
            <person name="Lucas S."/>
            <person name="Chen F."/>
            <person name="Nolan M."/>
            <person name="LaButti K."/>
            <person name="Pati A."/>
            <person name="Ivanova N."/>
            <person name="Mavrommatis K."/>
            <person name="Mikhailova N."/>
            <person name="Pitluck S."/>
            <person name="Bruce D."/>
            <person name="Goodwin L."/>
            <person name="Land M."/>
            <person name="Hauser L."/>
            <person name="Chang Y.-J."/>
            <person name="Jeffries C.D."/>
            <person name="Chen A."/>
            <person name="Palaniappan K."/>
            <person name="Chain P."/>
            <person name="Rohde M."/>
            <person name="Goeker M."/>
            <person name="Bristow J."/>
            <person name="Eisen J.A."/>
            <person name="Markowitz V."/>
            <person name="Hugenholtz P."/>
            <person name="Kyrpides N.C."/>
            <person name="Klenk H.-P."/>
            <person name="Brettin T."/>
        </authorList>
    </citation>
    <scope>NUCLEOTIDE SEQUENCE [LARGE SCALE GENOMIC DNA]</scope>
    <source>
        <strain evidence="3">DSM 17836 / JCM 10339 / NBRC 14399</strain>
    </source>
</reference>
<gene>
    <name evidence="2" type="ordered locus">Kfla_7025</name>
</gene>
<protein>
    <submittedName>
        <fullName evidence="2">PKD repeat-containing protein</fullName>
    </submittedName>
</protein>